<comment type="caution">
    <text evidence="7">The sequence shown here is derived from an EMBL/GenBank/DDBJ whole genome shotgun (WGS) entry which is preliminary data.</text>
</comment>
<dbReference type="PANTHER" id="PTHR46825">
    <property type="entry name" value="D-ALANYL-D-ALANINE-CARBOXYPEPTIDASE/ENDOPEPTIDASE AMPH"/>
    <property type="match status" value="1"/>
</dbReference>
<dbReference type="PANTHER" id="PTHR46825:SF9">
    <property type="entry name" value="BETA-LACTAMASE-RELATED DOMAIN-CONTAINING PROTEIN"/>
    <property type="match status" value="1"/>
</dbReference>
<comment type="catalytic activity">
    <reaction evidence="1 5">
        <text>a beta-lactam + H2O = a substituted beta-amino acid</text>
        <dbReference type="Rhea" id="RHEA:20401"/>
        <dbReference type="ChEBI" id="CHEBI:15377"/>
        <dbReference type="ChEBI" id="CHEBI:35627"/>
        <dbReference type="ChEBI" id="CHEBI:140347"/>
        <dbReference type="EC" id="3.5.2.6"/>
    </reaction>
</comment>
<gene>
    <name evidence="7" type="ORF">ACK4CT_34775</name>
</gene>
<dbReference type="Gene3D" id="3.40.710.10">
    <property type="entry name" value="DD-peptidase/beta-lactamase superfamily"/>
    <property type="match status" value="1"/>
</dbReference>
<dbReference type="SUPFAM" id="SSF56601">
    <property type="entry name" value="beta-lactamase/transpeptidase-like"/>
    <property type="match status" value="1"/>
</dbReference>
<organism evidence="7 8">
    <name type="scientific">Mycolicibacterium nivoides</name>
    <dbReference type="NCBI Taxonomy" id="2487344"/>
    <lineage>
        <taxon>Bacteria</taxon>
        <taxon>Bacillati</taxon>
        <taxon>Actinomycetota</taxon>
        <taxon>Actinomycetes</taxon>
        <taxon>Mycobacteriales</taxon>
        <taxon>Mycobacteriaceae</taxon>
        <taxon>Mycolicibacterium</taxon>
    </lineage>
</organism>
<keyword evidence="4 5" id="KW-0046">Antibiotic resistance</keyword>
<accession>A0ABW9LJZ7</accession>
<evidence type="ECO:0000313" key="8">
    <source>
        <dbReference type="Proteomes" id="UP001635816"/>
    </source>
</evidence>
<evidence type="ECO:0000256" key="1">
    <source>
        <dbReference type="ARBA" id="ARBA00001526"/>
    </source>
</evidence>
<evidence type="ECO:0000259" key="6">
    <source>
        <dbReference type="Pfam" id="PF00144"/>
    </source>
</evidence>
<evidence type="ECO:0000256" key="2">
    <source>
        <dbReference type="ARBA" id="ARBA00007840"/>
    </source>
</evidence>
<reference evidence="7 8" key="1">
    <citation type="submission" date="2024-12" db="EMBL/GenBank/DDBJ databases">
        <title>The coexistence of Mycolicibacterium septicum and Mycolicibacterium nivoides in clinical samples.</title>
        <authorList>
            <person name="Wang C."/>
            <person name="Feng Y."/>
            <person name="Zong Z."/>
        </authorList>
    </citation>
    <scope>NUCLEOTIDE SEQUENCE [LARGE SCALE GENOMIC DNA]</scope>
    <source>
        <strain evidence="7 8">120309</strain>
    </source>
</reference>
<dbReference type="Proteomes" id="UP001635816">
    <property type="component" value="Unassembled WGS sequence"/>
</dbReference>
<keyword evidence="3 5" id="KW-0378">Hydrolase</keyword>
<evidence type="ECO:0000256" key="4">
    <source>
        <dbReference type="ARBA" id="ARBA00023251"/>
    </source>
</evidence>
<dbReference type="Pfam" id="PF00144">
    <property type="entry name" value="Beta-lactamase"/>
    <property type="match status" value="1"/>
</dbReference>
<name>A0ABW9LJZ7_9MYCO</name>
<dbReference type="InterPro" id="IPR001586">
    <property type="entry name" value="Beta-lactam_class-C_AS"/>
</dbReference>
<protein>
    <recommendedName>
        <fullName evidence="5">Beta-lactamase</fullName>
        <ecNumber evidence="5">3.5.2.6</ecNumber>
    </recommendedName>
</protein>
<comment type="similarity">
    <text evidence="2 5">Belongs to the class-C beta-lactamase family.</text>
</comment>
<evidence type="ECO:0000313" key="7">
    <source>
        <dbReference type="EMBL" id="MFN6548341.1"/>
    </source>
</evidence>
<dbReference type="PROSITE" id="PS00336">
    <property type="entry name" value="BETA_LACTAMASE_C"/>
    <property type="match status" value="1"/>
</dbReference>
<dbReference type="RefSeq" id="WP_409545851.1">
    <property type="nucleotide sequence ID" value="NZ_JBKBDD010000022.1"/>
</dbReference>
<dbReference type="InterPro" id="IPR012338">
    <property type="entry name" value="Beta-lactam/transpept-like"/>
</dbReference>
<evidence type="ECO:0000256" key="3">
    <source>
        <dbReference type="ARBA" id="ARBA00022801"/>
    </source>
</evidence>
<dbReference type="GO" id="GO:0016787">
    <property type="term" value="F:hydrolase activity"/>
    <property type="evidence" value="ECO:0007669"/>
    <property type="project" value="UniProtKB-KW"/>
</dbReference>
<proteinExistence type="inferred from homology"/>
<dbReference type="EMBL" id="JBKBDD010000022">
    <property type="protein sequence ID" value="MFN6548341.1"/>
    <property type="molecule type" value="Genomic_DNA"/>
</dbReference>
<dbReference type="InterPro" id="IPR050491">
    <property type="entry name" value="AmpC-like"/>
</dbReference>
<dbReference type="EC" id="3.5.2.6" evidence="5"/>
<evidence type="ECO:0000256" key="5">
    <source>
        <dbReference type="RuleBase" id="RU361140"/>
    </source>
</evidence>
<sequence>MTVDPASATVPGLAEAAERALANASSAAGLSLAITDGAHLISESTFGLADLAGQRPVSSSTLFEIGSISKGFTAALALQARDGGLLDLDRPVTDYLPWFEVQSRFDPITVRHLLTHTAGIIGGTEYTGDAVFETWDLRHTQATTPPGTWFNYSNTGYKALGVLLQAVYGKPYEQLLAENLLQPLGMASSEPAITHDTRRRLAVGYAPFYDDRPCLRADGLVPATWVETATADGSIASTAVDMTAWLRLLLNDGLAADGRQLVQEHSVREMLSAYIDADVPDQSYGLGMYLGELDGHRYARHGGGMVGYNAAVVCNLDLQYGAVVLANGVGPWDELAAHAIHLAHAARSGATPPTFSLQGSELRTELPTDRPVGPTPDQFVPMVGHYRAYNPWMSNIRVQHHDGALWIWDGHDSTHLGEKLVELPDGSFRIGTDERAPERIRFDVIIDGLATRANVDGCAFYRSFTP</sequence>
<dbReference type="InterPro" id="IPR001466">
    <property type="entry name" value="Beta-lactam-related"/>
</dbReference>
<feature type="domain" description="Beta-lactamase-related" evidence="6">
    <location>
        <begin position="17"/>
        <end position="343"/>
    </location>
</feature>
<keyword evidence="8" id="KW-1185">Reference proteome</keyword>